<feature type="region of interest" description="Disordered" evidence="1">
    <location>
        <begin position="1"/>
        <end position="26"/>
    </location>
</feature>
<evidence type="ECO:0000259" key="2">
    <source>
        <dbReference type="PROSITE" id="PS50883"/>
    </source>
</evidence>
<dbReference type="InterPro" id="IPR050706">
    <property type="entry name" value="Cyclic-di-GMP_PDE-like"/>
</dbReference>
<dbReference type="Gene3D" id="3.20.20.450">
    <property type="entry name" value="EAL domain"/>
    <property type="match status" value="1"/>
</dbReference>
<dbReference type="SUPFAM" id="SSF55785">
    <property type="entry name" value="PYP-like sensor domain (PAS domain)"/>
    <property type="match status" value="2"/>
</dbReference>
<dbReference type="InterPro" id="IPR000160">
    <property type="entry name" value="GGDEF_dom"/>
</dbReference>
<protein>
    <submittedName>
        <fullName evidence="4">EAL domain-containing protein</fullName>
    </submittedName>
</protein>
<dbReference type="PROSITE" id="PS50883">
    <property type="entry name" value="EAL"/>
    <property type="match status" value="1"/>
</dbReference>
<gene>
    <name evidence="4" type="ORF">H9912_10770</name>
</gene>
<evidence type="ECO:0000256" key="1">
    <source>
        <dbReference type="SAM" id="MobiDB-lite"/>
    </source>
</evidence>
<dbReference type="GO" id="GO:0071111">
    <property type="term" value="F:cyclic-guanylate-specific phosphodiesterase activity"/>
    <property type="evidence" value="ECO:0007669"/>
    <property type="project" value="InterPro"/>
</dbReference>
<dbReference type="PANTHER" id="PTHR33121">
    <property type="entry name" value="CYCLIC DI-GMP PHOSPHODIESTERASE PDEF"/>
    <property type="match status" value="1"/>
</dbReference>
<feature type="domain" description="GGDEF" evidence="3">
    <location>
        <begin position="990"/>
        <end position="1115"/>
    </location>
</feature>
<dbReference type="InterPro" id="IPR001633">
    <property type="entry name" value="EAL_dom"/>
</dbReference>
<accession>A0A9D2R1M4</accession>
<dbReference type="InterPro" id="IPR043128">
    <property type="entry name" value="Rev_trsase/Diguanyl_cyclase"/>
</dbReference>
<dbReference type="InterPro" id="IPR000014">
    <property type="entry name" value="PAS"/>
</dbReference>
<comment type="caution">
    <text evidence="4">The sequence shown here is derived from an EMBL/GenBank/DDBJ whole genome shotgun (WGS) entry which is preliminary data.</text>
</comment>
<dbReference type="Pfam" id="PF13188">
    <property type="entry name" value="PAS_8"/>
    <property type="match status" value="1"/>
</dbReference>
<dbReference type="Gene3D" id="3.30.70.270">
    <property type="match status" value="2"/>
</dbReference>
<name>A0A9D2R1M4_9FIRM</name>
<dbReference type="InterPro" id="IPR035965">
    <property type="entry name" value="PAS-like_dom_sf"/>
</dbReference>
<dbReference type="SUPFAM" id="SSF55073">
    <property type="entry name" value="Nucleotide cyclase"/>
    <property type="match status" value="2"/>
</dbReference>
<dbReference type="InterPro" id="IPR029787">
    <property type="entry name" value="Nucleotide_cyclase"/>
</dbReference>
<dbReference type="SMART" id="SM00267">
    <property type="entry name" value="GGDEF"/>
    <property type="match status" value="1"/>
</dbReference>
<dbReference type="InterPro" id="IPR035919">
    <property type="entry name" value="EAL_sf"/>
</dbReference>
<feature type="domain" description="GGDEF" evidence="3">
    <location>
        <begin position="54"/>
        <end position="194"/>
    </location>
</feature>
<dbReference type="Gene3D" id="3.30.450.20">
    <property type="entry name" value="PAS domain"/>
    <property type="match status" value="2"/>
</dbReference>
<organism evidence="4 5">
    <name type="scientific">Candidatus Eisenbergiella stercorigallinarum</name>
    <dbReference type="NCBI Taxonomy" id="2838557"/>
    <lineage>
        <taxon>Bacteria</taxon>
        <taxon>Bacillati</taxon>
        <taxon>Bacillota</taxon>
        <taxon>Clostridia</taxon>
        <taxon>Lachnospirales</taxon>
        <taxon>Lachnospiraceae</taxon>
        <taxon>Eisenbergiella</taxon>
    </lineage>
</organism>
<dbReference type="PROSITE" id="PS50887">
    <property type="entry name" value="GGDEF"/>
    <property type="match status" value="2"/>
</dbReference>
<reference evidence="4" key="1">
    <citation type="journal article" date="2021" name="PeerJ">
        <title>Extensive microbial diversity within the chicken gut microbiome revealed by metagenomics and culture.</title>
        <authorList>
            <person name="Gilroy R."/>
            <person name="Ravi A."/>
            <person name="Getino M."/>
            <person name="Pursley I."/>
            <person name="Horton D.L."/>
            <person name="Alikhan N.F."/>
            <person name="Baker D."/>
            <person name="Gharbi K."/>
            <person name="Hall N."/>
            <person name="Watson M."/>
            <person name="Adriaenssens E.M."/>
            <person name="Foster-Nyarko E."/>
            <person name="Jarju S."/>
            <person name="Secka A."/>
            <person name="Antonio M."/>
            <person name="Oren A."/>
            <person name="Chaudhuri R.R."/>
            <person name="La Ragione R."/>
            <person name="Hildebrand F."/>
            <person name="Pallen M.J."/>
        </authorList>
    </citation>
    <scope>NUCLEOTIDE SEQUENCE</scope>
    <source>
        <strain evidence="4">ChiHjej8B7-25341</strain>
    </source>
</reference>
<evidence type="ECO:0000313" key="4">
    <source>
        <dbReference type="EMBL" id="HJD32405.1"/>
    </source>
</evidence>
<evidence type="ECO:0000259" key="3">
    <source>
        <dbReference type="PROSITE" id="PS50887"/>
    </source>
</evidence>
<dbReference type="SUPFAM" id="SSF141868">
    <property type="entry name" value="EAL domain-like"/>
    <property type="match status" value="1"/>
</dbReference>
<dbReference type="SMART" id="SM00052">
    <property type="entry name" value="EAL"/>
    <property type="match status" value="1"/>
</dbReference>
<reference evidence="4" key="2">
    <citation type="submission" date="2021-04" db="EMBL/GenBank/DDBJ databases">
        <authorList>
            <person name="Gilroy R."/>
        </authorList>
    </citation>
    <scope>NUCLEOTIDE SEQUENCE</scope>
    <source>
        <strain evidence="4">ChiHjej8B7-25341</strain>
    </source>
</reference>
<dbReference type="Proteomes" id="UP000823851">
    <property type="component" value="Unassembled WGS sequence"/>
</dbReference>
<dbReference type="Pfam" id="PF00990">
    <property type="entry name" value="GGDEF"/>
    <property type="match status" value="1"/>
</dbReference>
<proteinExistence type="predicted"/>
<feature type="domain" description="EAL" evidence="2">
    <location>
        <begin position="1113"/>
        <end position="1368"/>
    </location>
</feature>
<dbReference type="PANTHER" id="PTHR33121:SF70">
    <property type="entry name" value="SIGNALING PROTEIN YKOW"/>
    <property type="match status" value="1"/>
</dbReference>
<sequence length="1369" mass="154073">MNTSSSFSGEEARQLPVPKKPEYKDTKDALSGLFNDEAVRQHISRRLQEMRETDIYALFLIGVSSAGEAAQDADGQNGSGKKDAAQKEAVRYAGKALSSLFRATDILGRLKNGLFTVFLMGPITEESIFEKTALLSHYLHFPESPENAGLMHASAGVYLASGSGMTFQALYEKAERALRTAMENGNDNFHLETAENIPLFGMQDGVPVPSAILQPHILLENIEDGICLLEAADSIRIIYASPGFYDMLGLSPDTFRLPCDLKDVGIHSDYEADYERAIRERVSTSGAAEHVHRIRDTRGNLLWRHVRFSRIPCPGSRYPVLIEISRNITSSMETRRQLQESVERLQLAFGQSHSMLWEVELSSRTFCIFNGNSASGRPDRTLSRFPESLVEDGLVHPDSAQAFLRFAASLLDGKAADTGNFIMKNREGGGYSWFSLSYRQVCDADHNPVKAVGVQERLPSISGIYSFGSPRCPIPEILRHHLLARLHVNLTADTIEELWQDGSDQTARTKGFPYSDVFDRKQVPLFHQADGRELKERFSRDSLLKQFEKGEYWDTLEYDRIDSGGNICRVTGTSNLLRDPQSGDIHLYSCFYDTQQRREWEFLAQNGVQRDPVSGLCIGQAVRDIAERLLRSGGAPSPALSLIRMNGGFFRSSEPDAAELRNRRFVMIGLSFALGTDCLIGQHSEDSVLVFYPDASSPYDIKKRIEDAYAYVRTVMQELNGLDDVRFVSCVVMGQDGHTDFGLLLSRAASICSIYENAAMDMVVFPDTDEDWTWGRLCGRGGEDEITVVPEEESCALTPEEERVVFDCLASMLGARSLKASMEGVLRRLGRYYQASRLYILALSEKRQSLTMLYEWDSRQKYSIQHIISGMSLDRFPLLVRCMKEKAPVITKSNGEAFGTHEKGKFWHFTVFPLFVQNEVRGFFCVENAQKHSDASGLIETMLPYMKQEQDRYFDNAPRPSLRLSDSLSRLPNLRSYLDTAELLTSDSSSSMGALSLDVPNFSALNGNLGFDYGREMLGFIADMLSDVFGKAYIFRTWDAEFVVLYPNTIMEVFVSRCTRLRTMLQRRYPGQIRIGYTWADGVYTAKNLVKEARSIMQCETVKMDSGERLTFLEKDRFDTGKGTKKDHFIAYFQPKINMKDGSLAGAEALVRGIDKAGHIIPPGQFIEEMEKDGSIRELDLFMLEKVLGQLSEWKRRGLPDVQVSVNISRFTLFNPTTLASILAIQSHFPEISPDQIDLEITETAGDVEKATLSSIVDSFREFGLRFELDDFGSHYANVSIFSNIHFNAIKLDRSLINDLPGNEISRMLVENIVNICHSFGMRCVAEGVETRQQEAALLDAGCTYAQGYYYARPLPPRSFEEQYLKHRQ</sequence>
<dbReference type="EMBL" id="DWUW01000306">
    <property type="protein sequence ID" value="HJD32405.1"/>
    <property type="molecule type" value="Genomic_DNA"/>
</dbReference>
<dbReference type="CDD" id="cd01948">
    <property type="entry name" value="EAL"/>
    <property type="match status" value="1"/>
</dbReference>
<evidence type="ECO:0000313" key="5">
    <source>
        <dbReference type="Proteomes" id="UP000823851"/>
    </source>
</evidence>
<dbReference type="Pfam" id="PF00563">
    <property type="entry name" value="EAL"/>
    <property type="match status" value="1"/>
</dbReference>